<accession>A0A128A4Q7</accession>
<sequence length="57" mass="6662">MTRDMRGICVECGFQVRGDTLDDLDESFTLHFENDGHDTYYFVDKEGNKIERDVSKL</sequence>
<gene>
    <name evidence="1" type="ORF">NDEV_1537</name>
</gene>
<evidence type="ECO:0000313" key="1">
    <source>
        <dbReference type="EMBL" id="CUR52302.1"/>
    </source>
</evidence>
<dbReference type="EMBL" id="LN890280">
    <property type="protein sequence ID" value="CUR52302.1"/>
    <property type="molecule type" value="Genomic_DNA"/>
</dbReference>
<name>A0A128A4Q7_9ARCH</name>
<keyword evidence="2" id="KW-1185">Reference proteome</keyword>
<reference evidence="2" key="1">
    <citation type="submission" date="2015-10" db="EMBL/GenBank/DDBJ databases">
        <authorList>
            <person name="Lehtovirta-Morley L.E."/>
            <person name="Vieille C."/>
        </authorList>
    </citation>
    <scope>NUCLEOTIDE SEQUENCE [LARGE SCALE GENOMIC DNA]</scope>
</reference>
<dbReference type="KEGG" id="ndv:NDEV_1537"/>
<evidence type="ECO:0000313" key="2">
    <source>
        <dbReference type="Proteomes" id="UP000196239"/>
    </source>
</evidence>
<proteinExistence type="predicted"/>
<organism evidence="1 2">
    <name type="scientific">Nitrosotalea devaniterrae</name>
    <dbReference type="NCBI Taxonomy" id="1078905"/>
    <lineage>
        <taxon>Archaea</taxon>
        <taxon>Nitrososphaerota</taxon>
        <taxon>Nitrososphaeria</taxon>
        <taxon>Nitrosotaleales</taxon>
        <taxon>Nitrosotaleaceae</taxon>
        <taxon>Nitrosotalea</taxon>
    </lineage>
</organism>
<dbReference type="Proteomes" id="UP000196239">
    <property type="component" value="Chromosome 1"/>
</dbReference>
<protein>
    <submittedName>
        <fullName evidence="1">Uncharacterized protein</fullName>
    </submittedName>
</protein>
<dbReference type="AlphaFoldDB" id="A0A128A4Q7"/>